<protein>
    <submittedName>
        <fullName evidence="2">ABC transporter permease</fullName>
    </submittedName>
</protein>
<accession>A0A366M7A3</accession>
<evidence type="ECO:0000256" key="1">
    <source>
        <dbReference type="SAM" id="Phobius"/>
    </source>
</evidence>
<feature type="transmembrane region" description="Helical" evidence="1">
    <location>
        <begin position="57"/>
        <end position="77"/>
    </location>
</feature>
<feature type="transmembrane region" description="Helical" evidence="1">
    <location>
        <begin position="202"/>
        <end position="222"/>
    </location>
</feature>
<dbReference type="Proteomes" id="UP000253303">
    <property type="component" value="Unassembled WGS sequence"/>
</dbReference>
<dbReference type="OrthoDB" id="5495463at2"/>
<keyword evidence="3" id="KW-1185">Reference proteome</keyword>
<feature type="transmembrane region" description="Helical" evidence="1">
    <location>
        <begin position="273"/>
        <end position="293"/>
    </location>
</feature>
<feature type="transmembrane region" description="Helical" evidence="1">
    <location>
        <begin position="171"/>
        <end position="195"/>
    </location>
</feature>
<feature type="transmembrane region" description="Helical" evidence="1">
    <location>
        <begin position="89"/>
        <end position="110"/>
    </location>
</feature>
<dbReference type="AlphaFoldDB" id="A0A366M7A3"/>
<sequence>MTATSTPEPAGVIHDIGYRHYDGARLGRGQARLALTRHSLRGAFGLGRSFRAKVMPFVLLVIMVLPAVVSIAAMALVRQPGPVIQYPGFAATMSVVLAIFLATQSPVLVAPDLRFRVLPLYFSRPVTVGDYVAAKVAAMSLALLILQWLPLTVTYIGELLVDPPGGDPATGHYVASMLLSVVYSVMLACLGLAIASLTPRRGLGVAAVIAFYLFTTAVSQVLTEVFGSMSDDGSAGWALLINPFYLVDAVQVWLTGASGAMGNSYPDGASGPVAALGVVALTVLGGAVLILRYRKAASA</sequence>
<evidence type="ECO:0000313" key="2">
    <source>
        <dbReference type="EMBL" id="RBQ22118.1"/>
    </source>
</evidence>
<feature type="transmembrane region" description="Helical" evidence="1">
    <location>
        <begin position="131"/>
        <end position="151"/>
    </location>
</feature>
<reference evidence="2 3" key="1">
    <citation type="submission" date="2018-06" db="EMBL/GenBank/DDBJ databases">
        <title>Sphaerisporangium craniellae sp. nov., isolated from a marine sponge in the South China Sea.</title>
        <authorList>
            <person name="Li L."/>
        </authorList>
    </citation>
    <scope>NUCLEOTIDE SEQUENCE [LARGE SCALE GENOMIC DNA]</scope>
    <source>
        <strain evidence="2 3">LHW63015</strain>
    </source>
</reference>
<organism evidence="2 3">
    <name type="scientific">Spongiactinospora rosea</name>
    <dbReference type="NCBI Taxonomy" id="2248750"/>
    <lineage>
        <taxon>Bacteria</taxon>
        <taxon>Bacillati</taxon>
        <taxon>Actinomycetota</taxon>
        <taxon>Actinomycetes</taxon>
        <taxon>Streptosporangiales</taxon>
        <taxon>Streptosporangiaceae</taxon>
        <taxon>Spongiactinospora</taxon>
    </lineage>
</organism>
<keyword evidence="1" id="KW-1133">Transmembrane helix</keyword>
<proteinExistence type="predicted"/>
<evidence type="ECO:0000313" key="3">
    <source>
        <dbReference type="Proteomes" id="UP000253303"/>
    </source>
</evidence>
<name>A0A366M7A3_9ACTN</name>
<dbReference type="RefSeq" id="WP_113979412.1">
    <property type="nucleotide sequence ID" value="NZ_QMEY01000001.1"/>
</dbReference>
<gene>
    <name evidence="2" type="ORF">DP939_05535</name>
</gene>
<keyword evidence="1" id="KW-0812">Transmembrane</keyword>
<dbReference type="EMBL" id="QMEY01000001">
    <property type="protein sequence ID" value="RBQ22118.1"/>
    <property type="molecule type" value="Genomic_DNA"/>
</dbReference>
<comment type="caution">
    <text evidence="2">The sequence shown here is derived from an EMBL/GenBank/DDBJ whole genome shotgun (WGS) entry which is preliminary data.</text>
</comment>
<keyword evidence="1" id="KW-0472">Membrane</keyword>